<evidence type="ECO:0000313" key="1">
    <source>
        <dbReference type="EMBL" id="NRS92259.1"/>
    </source>
</evidence>
<name>A0A8J8G6P8_9FLAO</name>
<dbReference type="EMBL" id="JABSNO010000007">
    <property type="protein sequence ID" value="NRS92259.1"/>
    <property type="molecule type" value="Genomic_DNA"/>
</dbReference>
<organism evidence="1 2">
    <name type="scientific">Frigoriflavimonas asaccharolytica</name>
    <dbReference type="NCBI Taxonomy" id="2735899"/>
    <lineage>
        <taxon>Bacteria</taxon>
        <taxon>Pseudomonadati</taxon>
        <taxon>Bacteroidota</taxon>
        <taxon>Flavobacteriia</taxon>
        <taxon>Flavobacteriales</taxon>
        <taxon>Weeksellaceae</taxon>
        <taxon>Frigoriflavimonas</taxon>
    </lineage>
</organism>
<keyword evidence="2" id="KW-1185">Reference proteome</keyword>
<dbReference type="AlphaFoldDB" id="A0A8J8G6P8"/>
<accession>A0A8J8G6P8</accession>
<evidence type="ECO:0000313" key="2">
    <source>
        <dbReference type="Proteomes" id="UP000610746"/>
    </source>
</evidence>
<comment type="caution">
    <text evidence="1">The sequence shown here is derived from an EMBL/GenBank/DDBJ whole genome shotgun (WGS) entry which is preliminary data.</text>
</comment>
<gene>
    <name evidence="1" type="ORF">HNQ03_001327</name>
</gene>
<protein>
    <submittedName>
        <fullName evidence="1">Uncharacterized protein</fullName>
    </submittedName>
</protein>
<dbReference type="Proteomes" id="UP000610746">
    <property type="component" value="Unassembled WGS sequence"/>
</dbReference>
<proteinExistence type="predicted"/>
<reference evidence="1" key="1">
    <citation type="submission" date="2020-05" db="EMBL/GenBank/DDBJ databases">
        <title>Genomic Encyclopedia of Type Strains, Phase IV (KMG-V): Genome sequencing to study the core and pangenomes of soil and plant-associated prokaryotes.</title>
        <authorList>
            <person name="Whitman W."/>
        </authorList>
    </citation>
    <scope>NUCLEOTIDE SEQUENCE</scope>
    <source>
        <strain evidence="1">16F</strain>
    </source>
</reference>
<sequence length="417" mass="47963">MKRIILLLLTGFTTFIYAQKAEIEKKKVTIKIPKNEFYKGLNTYDIIIQGDDSWNKEYAHKTKKTYEHNVTKNSIENYSKKDTINPDFRVFMGYKGATYKKSSNGQFALDGDFKYLILDKNNEIIYEKGLNAAMYSVTYNGKPNQSLTNDLNNLAYKYIGDNNLITNEKEFTLNYGIFEKADKFEDLIEFNTKTDEFLNKIENNSLDNSYLSGLEKFYSSFVGKEYKKINSKDLNEIVYLNLSLVNLFLSNFDQSLEYLETAKQNVGMFSMWPTNTKSIIDSFILVNSKNSGVKINNLSYDSVYYINLDGSVIQKGQAKTGKLKIDRFANLSEGSLMKSDDPTKAKVWIYKDNGDADFVLVDDATTIKTNNGVELNFISYNNKFLLAEKTNDACYKQFESNSDVIYCNQNGKFEIRK</sequence>
<dbReference type="RefSeq" id="WP_173778870.1">
    <property type="nucleotide sequence ID" value="NZ_JABSNO010000007.1"/>
</dbReference>